<dbReference type="Pfam" id="PF26535">
    <property type="entry name" value="DSRM_CARF"/>
    <property type="match status" value="1"/>
</dbReference>
<dbReference type="Pfam" id="PF00035">
    <property type="entry name" value="dsrm"/>
    <property type="match status" value="1"/>
</dbReference>
<dbReference type="CDD" id="cd00048">
    <property type="entry name" value="DSRM_SF"/>
    <property type="match status" value="1"/>
</dbReference>
<dbReference type="InterPro" id="IPR058828">
    <property type="entry name" value="DSRM_CARF/NKRF"/>
</dbReference>
<keyword evidence="2" id="KW-0539">Nucleus</keyword>
<comment type="subcellular location">
    <subcellularLocation>
        <location evidence="1">Nucleus</location>
    </subcellularLocation>
</comment>
<reference evidence="5" key="1">
    <citation type="submission" date="2023-05" db="EMBL/GenBank/DDBJ databases">
        <authorList>
            <person name="Stuckert A."/>
        </authorList>
    </citation>
    <scope>NUCLEOTIDE SEQUENCE</scope>
</reference>
<organism evidence="5 6">
    <name type="scientific">Staurois parvus</name>
    <dbReference type="NCBI Taxonomy" id="386267"/>
    <lineage>
        <taxon>Eukaryota</taxon>
        <taxon>Metazoa</taxon>
        <taxon>Chordata</taxon>
        <taxon>Craniata</taxon>
        <taxon>Vertebrata</taxon>
        <taxon>Euteleostomi</taxon>
        <taxon>Amphibia</taxon>
        <taxon>Batrachia</taxon>
        <taxon>Anura</taxon>
        <taxon>Neobatrachia</taxon>
        <taxon>Ranoidea</taxon>
        <taxon>Ranidae</taxon>
        <taxon>Staurois</taxon>
    </lineage>
</organism>
<dbReference type="EMBL" id="CATNWA010015671">
    <property type="protein sequence ID" value="CAI9585656.1"/>
    <property type="molecule type" value="Genomic_DNA"/>
</dbReference>
<dbReference type="Proteomes" id="UP001162483">
    <property type="component" value="Unassembled WGS sequence"/>
</dbReference>
<dbReference type="InterPro" id="IPR014720">
    <property type="entry name" value="dsRBD_dom"/>
</dbReference>
<evidence type="ECO:0000256" key="2">
    <source>
        <dbReference type="ARBA" id="ARBA00023242"/>
    </source>
</evidence>
<evidence type="ECO:0000256" key="3">
    <source>
        <dbReference type="SAM" id="MobiDB-lite"/>
    </source>
</evidence>
<sequence length="537" mass="59354">MRMTSSGGPAGSSWAAATSTSTPGGRRTNLSPCLWCGATSSYIGNRYGEQLTQKVYQMAEGIDIGEMPSFELVPGAKAAKRPSSSDADGQPSKKKFGPRPRFEPVHFVVSTVEEDKIFQKTRETNTNLDIQKPLDSIHPSDVKSQASAACVTMSDHSDAEEHTEMELSCLPYIYDPNDTDQNRNDSGNFMTKMEQDYSAKFESHYSSLGKDFRSNVLDSWKGVSQQGRKGIGFVKPLKKTGRTGIEKQSGVNHFMARAIHSTDKSSIIKQLSAIVKQNLVNPKMASDSRHINFTHVLTQSIQACKTNPEYIYVPIKDLPPGSIPKHKRVPPDGYACEVRYQDVYLATGYSWSKIGARDRAAELAIQLLQKPVVDVATVQRKCGRGYRDDVVACSTDTRMNDFPPALKQEDAFVNDSGLSNQPFSEATRGTSTRPWSEFMLTENACDAIGILNNSATFNKMTVDYKYDMMSNNMWRCCVYVQDHCIAEGFGNKKSSKHAAAESAVQILKSMQPNIHRTINAENTGNGVSKELKDIVVL</sequence>
<accession>A0ABN9ELB0</accession>
<feature type="domain" description="DRBM" evidence="4">
    <location>
        <begin position="447"/>
        <end position="508"/>
    </location>
</feature>
<evidence type="ECO:0000313" key="6">
    <source>
        <dbReference type="Proteomes" id="UP001162483"/>
    </source>
</evidence>
<keyword evidence="6" id="KW-1185">Reference proteome</keyword>
<dbReference type="SUPFAM" id="SSF54768">
    <property type="entry name" value="dsRNA-binding domain-like"/>
    <property type="match status" value="2"/>
</dbReference>
<dbReference type="PANTHER" id="PTHR16148:SF15">
    <property type="entry name" value="NF-KAPPA-B-REPRESSING FACTOR"/>
    <property type="match status" value="1"/>
</dbReference>
<evidence type="ECO:0000313" key="5">
    <source>
        <dbReference type="EMBL" id="CAI9585656.1"/>
    </source>
</evidence>
<name>A0ABN9ELB0_9NEOB</name>
<dbReference type="Gene3D" id="3.30.160.20">
    <property type="match status" value="1"/>
</dbReference>
<gene>
    <name evidence="5" type="ORF">SPARVUS_LOCUS10254402</name>
</gene>
<proteinExistence type="predicted"/>
<feature type="region of interest" description="Disordered" evidence="3">
    <location>
        <begin position="75"/>
        <end position="100"/>
    </location>
</feature>
<feature type="compositionally biased region" description="Low complexity" evidence="3">
    <location>
        <begin position="1"/>
        <end position="25"/>
    </location>
</feature>
<dbReference type="PANTHER" id="PTHR16148">
    <property type="entry name" value="NF-KAPPA-B-REPRESSING FACTOR-RELATED"/>
    <property type="match status" value="1"/>
</dbReference>
<evidence type="ECO:0000256" key="1">
    <source>
        <dbReference type="ARBA" id="ARBA00004123"/>
    </source>
</evidence>
<protein>
    <recommendedName>
        <fullName evidence="4">DRBM domain-containing protein</fullName>
    </recommendedName>
</protein>
<dbReference type="SMART" id="SM00358">
    <property type="entry name" value="DSRM"/>
    <property type="match status" value="2"/>
</dbReference>
<comment type="caution">
    <text evidence="5">The sequence shown here is derived from an EMBL/GenBank/DDBJ whole genome shotgun (WGS) entry which is preliminary data.</text>
</comment>
<evidence type="ECO:0000259" key="4">
    <source>
        <dbReference type="SMART" id="SM00358"/>
    </source>
</evidence>
<feature type="region of interest" description="Disordered" evidence="3">
    <location>
        <begin position="1"/>
        <end position="30"/>
    </location>
</feature>
<feature type="domain" description="DRBM" evidence="4">
    <location>
        <begin position="293"/>
        <end position="369"/>
    </location>
</feature>